<protein>
    <submittedName>
        <fullName evidence="1">Uncharacterized protein</fullName>
    </submittedName>
</protein>
<dbReference type="Proteomes" id="UP000032142">
    <property type="component" value="Unassembled WGS sequence"/>
</dbReference>
<reference evidence="2" key="1">
    <citation type="submission" date="2014-09" db="EMBL/GenBank/DDBJ databases">
        <authorList>
            <person name="Mudge J."/>
            <person name="Ramaraj T."/>
            <person name="Lindquist I.E."/>
            <person name="Bharti A.K."/>
            <person name="Sundararajan A."/>
            <person name="Cameron C.T."/>
            <person name="Woodward J.E."/>
            <person name="May G.D."/>
            <person name="Brubaker C."/>
            <person name="Broadhvest J."/>
            <person name="Wilkins T.A."/>
        </authorList>
    </citation>
    <scope>NUCLEOTIDE SEQUENCE</scope>
    <source>
        <strain evidence="2">cv. AKA8401</strain>
    </source>
</reference>
<proteinExistence type="predicted"/>
<organism evidence="1 2">
    <name type="scientific">Gossypium arboreum</name>
    <name type="common">Tree cotton</name>
    <name type="synonym">Gossypium nanking</name>
    <dbReference type="NCBI Taxonomy" id="29729"/>
    <lineage>
        <taxon>Eukaryota</taxon>
        <taxon>Viridiplantae</taxon>
        <taxon>Streptophyta</taxon>
        <taxon>Embryophyta</taxon>
        <taxon>Tracheophyta</taxon>
        <taxon>Spermatophyta</taxon>
        <taxon>Magnoliopsida</taxon>
        <taxon>eudicotyledons</taxon>
        <taxon>Gunneridae</taxon>
        <taxon>Pentapetalae</taxon>
        <taxon>rosids</taxon>
        <taxon>malvids</taxon>
        <taxon>Malvales</taxon>
        <taxon>Malvaceae</taxon>
        <taxon>Malvoideae</taxon>
        <taxon>Gossypium</taxon>
    </lineage>
</organism>
<evidence type="ECO:0000313" key="2">
    <source>
        <dbReference type="Proteomes" id="UP000032142"/>
    </source>
</evidence>
<dbReference type="EMBL" id="KN435081">
    <property type="protein sequence ID" value="KHG26105.1"/>
    <property type="molecule type" value="Genomic_DNA"/>
</dbReference>
<name>A0A0B0PM83_GOSAR</name>
<keyword evidence="2" id="KW-1185">Reference proteome</keyword>
<dbReference type="AlphaFoldDB" id="A0A0B0PM83"/>
<gene>
    <name evidence="1" type="ORF">F383_02645</name>
</gene>
<accession>A0A0B0PM83</accession>
<evidence type="ECO:0000313" key="1">
    <source>
        <dbReference type="EMBL" id="KHG26105.1"/>
    </source>
</evidence>
<sequence>MARNCVIVWMGTRARHTGVCVSHMTKSESYTGSDMGLDTAIVAKLTRIKDRRRFESHYQTLIFGY</sequence>